<accession>A0A173VJW8</accession>
<dbReference type="PROSITE" id="PS00092">
    <property type="entry name" value="N6_MTASE"/>
    <property type="match status" value="1"/>
</dbReference>
<dbReference type="GO" id="GO:0008170">
    <property type="term" value="F:N-methyltransferase activity"/>
    <property type="evidence" value="ECO:0007669"/>
    <property type="project" value="InterPro"/>
</dbReference>
<dbReference type="RefSeq" id="WP_057319786.1">
    <property type="nucleotide sequence ID" value="NZ_CYXP01000008.1"/>
</dbReference>
<dbReference type="InterPro" id="IPR001091">
    <property type="entry name" value="RM_Methyltransferase"/>
</dbReference>
<dbReference type="GO" id="GO:0009007">
    <property type="term" value="F:site-specific DNA-methyltransferase (adenine-specific) activity"/>
    <property type="evidence" value="ECO:0007669"/>
    <property type="project" value="UniProtKB-EC"/>
</dbReference>
<dbReference type="InterPro" id="IPR002941">
    <property type="entry name" value="DNA_methylase_N4/N6"/>
</dbReference>
<dbReference type="Pfam" id="PF01555">
    <property type="entry name" value="N6_N4_Mtase"/>
    <property type="match status" value="1"/>
</dbReference>
<feature type="domain" description="DNA methylase N-4/N-6" evidence="4">
    <location>
        <begin position="46"/>
        <end position="346"/>
    </location>
</feature>
<evidence type="ECO:0000259" key="4">
    <source>
        <dbReference type="Pfam" id="PF01555"/>
    </source>
</evidence>
<dbReference type="InterPro" id="IPR029063">
    <property type="entry name" value="SAM-dependent_MTases_sf"/>
</dbReference>
<dbReference type="EC" id="2.1.1.72" evidence="5"/>
<dbReference type="SUPFAM" id="SSF53335">
    <property type="entry name" value="S-adenosyl-L-methionine-dependent methyltransferases"/>
    <property type="match status" value="1"/>
</dbReference>
<dbReference type="GO" id="GO:0003677">
    <property type="term" value="F:DNA binding"/>
    <property type="evidence" value="ECO:0007669"/>
    <property type="project" value="InterPro"/>
</dbReference>
<dbReference type="InterPro" id="IPR002052">
    <property type="entry name" value="DNA_methylase_N6_adenine_CS"/>
</dbReference>
<evidence type="ECO:0000256" key="1">
    <source>
        <dbReference type="ARBA" id="ARBA00006594"/>
    </source>
</evidence>
<dbReference type="Gene3D" id="3.40.50.150">
    <property type="entry name" value="Vaccinia Virus protein VP39"/>
    <property type="match status" value="1"/>
</dbReference>
<protein>
    <submittedName>
        <fullName evidence="5">Modification methylase MboII</fullName>
        <ecNumber evidence="5">2.1.1.72</ecNumber>
    </submittedName>
</protein>
<reference evidence="5 6" key="1">
    <citation type="submission" date="2015-09" db="EMBL/GenBank/DDBJ databases">
        <authorList>
            <consortium name="Pathogen Informatics"/>
        </authorList>
    </citation>
    <scope>NUCLEOTIDE SEQUENCE [LARGE SCALE GENOMIC DNA]</scope>
    <source>
        <strain evidence="5 6">2789STDY5608872</strain>
    </source>
</reference>
<evidence type="ECO:0000313" key="5">
    <source>
        <dbReference type="EMBL" id="CUN27719.1"/>
    </source>
</evidence>
<comment type="similarity">
    <text evidence="1">Belongs to the N(4)/N(6)-methyltransferase family.</text>
</comment>
<dbReference type="GO" id="GO:0032259">
    <property type="term" value="P:methylation"/>
    <property type="evidence" value="ECO:0007669"/>
    <property type="project" value="UniProtKB-KW"/>
</dbReference>
<evidence type="ECO:0000256" key="2">
    <source>
        <dbReference type="ARBA" id="ARBA00022603"/>
    </source>
</evidence>
<sequence length="583" mass="67480">MRFKDNIKFIYNPQVSVGGEDCKNILIKGDNKAILPELASVYGEKIKCIYIDPPYNNGDTYHYYNDNISTSAWLKDMRTVFIWLKQLLKKDGSIWISIDDKEMAYLKIEADKIFGRENFAGTIIWQQRKTRENRAVFSCNHEYVLVYAKDIKAFKKSRNLLPVEEGFIDSKYKNPDNDPRGPWQSITASVQAGHAVASQFYTIISPAGIEFNPPKGRCWAYNQERMLKEIANNNIWFGFDGKNTPRIKKFLANAKIGLTPETLWTGDNYGTTDSAKKHLLSLFPEMEQVFDTPKPEELIKQIIEIASNEGEYVLDCYIGSGTTIATAHKLKRNYIGIEIGDQMTELVTRRMRKVIDGESGGISSSVDWKGGGQFIFYNFDKNKMDEHKSVVEQTKPKPSVQYHQLNFLDLFKQYKDSCIVENHMIREDLGAYAIPRNRFINITKNVLIGNVKKDNFEQYLEQSAEIYYTGSRFPSTVALNKLYYFMPYMKGKGIRDLYLIKIARVGCRKEGQLGEDKNDFRLVFEIEYVDQLFDDYKPIELKIWHTFTDTTVRELITMYEKFFSSSYSSTKGTEKSLKFEDFV</sequence>
<dbReference type="Proteomes" id="UP000095591">
    <property type="component" value="Unassembled WGS sequence"/>
</dbReference>
<evidence type="ECO:0000256" key="3">
    <source>
        <dbReference type="ARBA" id="ARBA00022679"/>
    </source>
</evidence>
<evidence type="ECO:0000313" key="6">
    <source>
        <dbReference type="Proteomes" id="UP000095591"/>
    </source>
</evidence>
<keyword evidence="2 5" id="KW-0489">Methyltransferase</keyword>
<gene>
    <name evidence="5" type="primary">mboIIM</name>
    <name evidence="5" type="ORF">ERS852429_03163</name>
</gene>
<dbReference type="PRINTS" id="PR00508">
    <property type="entry name" value="S21N4MTFRASE"/>
</dbReference>
<keyword evidence="3 5" id="KW-0808">Transferase</keyword>
<organism evidence="5 6">
    <name type="scientific">Parabacteroides distasonis</name>
    <dbReference type="NCBI Taxonomy" id="823"/>
    <lineage>
        <taxon>Bacteria</taxon>
        <taxon>Pseudomonadati</taxon>
        <taxon>Bacteroidota</taxon>
        <taxon>Bacteroidia</taxon>
        <taxon>Bacteroidales</taxon>
        <taxon>Tannerellaceae</taxon>
        <taxon>Parabacteroides</taxon>
    </lineage>
</organism>
<dbReference type="AlphaFoldDB" id="A0A173VJW8"/>
<dbReference type="EMBL" id="CYXP01000008">
    <property type="protein sequence ID" value="CUN27719.1"/>
    <property type="molecule type" value="Genomic_DNA"/>
</dbReference>
<proteinExistence type="inferred from homology"/>
<name>A0A173VJW8_PARDI</name>